<protein>
    <submittedName>
        <fullName evidence="1">Uncharacterized protein</fullName>
    </submittedName>
</protein>
<proteinExistence type="predicted"/>
<sequence length="86" mass="9935">SVLHRYRCVAGCGDKRITNSAHSREGRFSETWKKGGFRCFSRPLRHAADRRTPATCNRRRPERRCVNANEQGDVVPLRRLRQASVL</sequence>
<evidence type="ECO:0000313" key="2">
    <source>
        <dbReference type="Proteomes" id="UP000075225"/>
    </source>
</evidence>
<name>A0A151HC66_TOXGO</name>
<comment type="caution">
    <text evidence="1">The sequence shown here is derived from an EMBL/GenBank/DDBJ whole genome shotgun (WGS) entry which is preliminary data.</text>
</comment>
<organism evidence="1 2">
    <name type="scientific">Toxoplasma gondii TgCatPRC2</name>
    <dbReference type="NCBI Taxonomy" id="1130821"/>
    <lineage>
        <taxon>Eukaryota</taxon>
        <taxon>Sar</taxon>
        <taxon>Alveolata</taxon>
        <taxon>Apicomplexa</taxon>
        <taxon>Conoidasida</taxon>
        <taxon>Coccidia</taxon>
        <taxon>Eucoccidiorida</taxon>
        <taxon>Eimeriorina</taxon>
        <taxon>Sarcocystidae</taxon>
        <taxon>Toxoplasma</taxon>
    </lineage>
</organism>
<dbReference type="Proteomes" id="UP000075225">
    <property type="component" value="Unassembled WGS sequence"/>
</dbReference>
<dbReference type="EMBL" id="AHZP02001565">
    <property type="protein sequence ID" value="KYK66930.1"/>
    <property type="molecule type" value="Genomic_DNA"/>
</dbReference>
<dbReference type="AlphaFoldDB" id="A0A151HC66"/>
<gene>
    <name evidence="1" type="ORF">TGPRC2_318400D</name>
</gene>
<accession>A0A151HC66</accession>
<evidence type="ECO:0000313" key="1">
    <source>
        <dbReference type="EMBL" id="KYK66930.1"/>
    </source>
</evidence>
<feature type="non-terminal residue" evidence="1">
    <location>
        <position position="1"/>
    </location>
</feature>
<feature type="non-terminal residue" evidence="1">
    <location>
        <position position="86"/>
    </location>
</feature>
<reference evidence="2" key="1">
    <citation type="submission" date="2016-03" db="EMBL/GenBank/DDBJ databases">
        <authorList>
            <person name="Sibley D."/>
            <person name="Venepally P."/>
            <person name="Karamycheva S."/>
            <person name="Hadjithomas M."/>
            <person name="Khan A."/>
            <person name="Brunk B."/>
            <person name="Roos D."/>
            <person name="Caler E."/>
            <person name="Lorenzi H."/>
        </authorList>
    </citation>
    <scope>NUCLEOTIDE SEQUENCE [LARGE SCALE GENOMIC DNA]</scope>
    <source>
        <strain evidence="2">TgCatPRC2</strain>
    </source>
</reference>
<dbReference type="VEuPathDB" id="ToxoDB:TGPRC2_318400D"/>